<dbReference type="RefSeq" id="WP_175193017.1">
    <property type="nucleotide sequence ID" value="NZ_CADIJO010000009.1"/>
</dbReference>
<reference evidence="3 4" key="1">
    <citation type="submission" date="2020-04" db="EMBL/GenBank/DDBJ databases">
        <authorList>
            <person name="De Canck E."/>
        </authorList>
    </citation>
    <scope>NUCLEOTIDE SEQUENCE [LARGE SCALE GENOMIC DNA]</scope>
    <source>
        <strain evidence="3 4">LMG 3458</strain>
    </source>
</reference>
<protein>
    <submittedName>
        <fullName evidence="3">Uncharacterized protein</fullName>
    </submittedName>
</protein>
<dbReference type="Pfam" id="PF04168">
    <property type="entry name" value="Alpha-E"/>
    <property type="match status" value="1"/>
</dbReference>
<dbReference type="PANTHER" id="PTHR34595">
    <property type="entry name" value="BLR5612 PROTEIN"/>
    <property type="match status" value="1"/>
</dbReference>
<accession>A0A6S7BBB1</accession>
<dbReference type="Gene3D" id="3.30.1490.270">
    <property type="match status" value="1"/>
</dbReference>
<dbReference type="InterPro" id="IPR007296">
    <property type="entry name" value="DUF403"/>
</dbReference>
<evidence type="ECO:0000259" key="2">
    <source>
        <dbReference type="Pfam" id="PF14403"/>
    </source>
</evidence>
<dbReference type="Pfam" id="PF14403">
    <property type="entry name" value="CP_ATPgrasp_2"/>
    <property type="match status" value="1"/>
</dbReference>
<evidence type="ECO:0000313" key="3">
    <source>
        <dbReference type="EMBL" id="CAB3706385.1"/>
    </source>
</evidence>
<dbReference type="InterPro" id="IPR051680">
    <property type="entry name" value="ATP-dep_Glu-Cys_Ligase-2"/>
</dbReference>
<proteinExistence type="predicted"/>
<evidence type="ECO:0000259" key="1">
    <source>
        <dbReference type="Pfam" id="PF04168"/>
    </source>
</evidence>
<evidence type="ECO:0000313" key="4">
    <source>
        <dbReference type="Proteomes" id="UP000494111"/>
    </source>
</evidence>
<dbReference type="Proteomes" id="UP000494111">
    <property type="component" value="Unassembled WGS sequence"/>
</dbReference>
<dbReference type="SUPFAM" id="SSF56059">
    <property type="entry name" value="Glutathione synthetase ATP-binding domain-like"/>
    <property type="match status" value="1"/>
</dbReference>
<gene>
    <name evidence="3" type="ORF">LMG3458_02951</name>
</gene>
<dbReference type="Gene3D" id="3.40.50.11290">
    <property type="match status" value="1"/>
</dbReference>
<dbReference type="PANTHER" id="PTHR34595:SF2">
    <property type="entry name" value="BLR2978 PROTEIN"/>
    <property type="match status" value="1"/>
</dbReference>
<name>A0A6S7BBB1_9BURK</name>
<feature type="domain" description="DUF403" evidence="1">
    <location>
        <begin position="531"/>
        <end position="850"/>
    </location>
</feature>
<organism evidence="3 4">
    <name type="scientific">Achromobacter deleyi</name>
    <dbReference type="NCBI Taxonomy" id="1353891"/>
    <lineage>
        <taxon>Bacteria</taxon>
        <taxon>Pseudomonadati</taxon>
        <taxon>Pseudomonadota</taxon>
        <taxon>Betaproteobacteria</taxon>
        <taxon>Burkholderiales</taxon>
        <taxon>Alcaligenaceae</taxon>
        <taxon>Achromobacter</taxon>
    </lineage>
</organism>
<dbReference type="EMBL" id="CADIJO010000009">
    <property type="protein sequence ID" value="CAB3706385.1"/>
    <property type="molecule type" value="Genomic_DNA"/>
</dbReference>
<dbReference type="AlphaFoldDB" id="A0A6S7BBB1"/>
<sequence length="862" mass="93295">MPQFLFQTDPSQDAVSLAVHAALAARPGHYDELRAPADAPGATRLRDPWPRFFELLGTDGFADLDRRADGVARQIRENGITYNIYADANGPTRPWSLDLLPFIIDDQDWATIEQGLSQRAALLNRVLADVYGTQELLRENLLPPALVQGHPGYLRPLRGYLPPGGTYLHIAAFDLARASDGGWRVVSQRTQAPSGLGYLLENRLTVSGLFPEAFKELRVQHLASSYRRLMDMLYRLSPAAAPGTARIVLLTPGPYNETYFEQTYLARYLGVTLVEGSDLVVRDNLLFLKTLHGLERVHAVLRRLDDDFCDPLELRSDSTLGVPGLLQVMRAGNVLVANSLGTSFLESPAINGFLPAISRRLLGQDLLLPSLPSWWCGEAAAREQVLADLPGAVVKATYPGHARGGFEPVIGGAVSPAERDALRARIAEQPDAYTIQQYLPLSQAPTWAAGHIVPRAAMLRVFAIADGAGGWHMLPGGLTRIASREQQIVSMQRGGSSMDTWVTTRGAVDTFSMLPAKLRPEDLAHSHRPVSSRAAENLFWMGRYTERAENDVRLAQVTLTWLNSDDDNARDLFEAVSTLCRRSGLMPLAPTLSVRMFEHTLVAELAADGGGLARNLAALSFAAGQIRDRLSPDHWRLVVTAAGCLDGLAVDPQAALADEGIAVSAPDVVAALKRLGTQLSAITGSQTDRMTRDDGWRLLTLGRQLERLCAMANLLSALFRRNAVLGDSAFGLLLDLFDSTITYRANYPGRQEIPALLNLLVLEPANPRSIACVLGVLRKELARLPGAADGPGAALADLLPVLAEGGAAGTALAALCERDGQGRYQALLDLAAQLDAAASALSNEISRRYFSHASGRDQTLTA</sequence>
<dbReference type="InterPro" id="IPR025841">
    <property type="entry name" value="CP_ATPgrasp_2"/>
</dbReference>
<feature type="domain" description="Circularly permuted ATP-grasp type 2" evidence="2">
    <location>
        <begin position="101"/>
        <end position="482"/>
    </location>
</feature>